<gene>
    <name evidence="2" type="ORF">HRJ53_01115</name>
</gene>
<protein>
    <submittedName>
        <fullName evidence="2">PD-(D/E)XK nuclease family protein</fullName>
    </submittedName>
</protein>
<dbReference type="Proteomes" id="UP000567293">
    <property type="component" value="Unassembled WGS sequence"/>
</dbReference>
<evidence type="ECO:0000313" key="3">
    <source>
        <dbReference type="Proteomes" id="UP000567293"/>
    </source>
</evidence>
<dbReference type="Gene3D" id="3.90.320.10">
    <property type="match status" value="1"/>
</dbReference>
<sequence length="321" mass="34571">MLAADHEAVGCVTAGTLDIMWSEPEPLIIAGGTVRCPAGSILWVVDYKSGDDSHTPPVEYNAQAKTNALMAAKYTGAEQVVPAILYIRKGRGEWDTAAEALGEVELAQHEEMLRSWIAQGREARANPHLLVLREGPHCGFCSARAHCPAHAQVLIGLSRALEELAGPDVAVSSDPAAVPFEPARVWVARRLRLLEDLVKKARAALIDQVDANGSIDVGDGLAWGPHPVKRTTILAKDAVLVLSDELGPHADIAIDVTPRITRETIREGVRAKLAADGAKRQTEATIRRIMAKLGEAGALVTEERMHYGLYRPGSKTSTEEE</sequence>
<dbReference type="InterPro" id="IPR038726">
    <property type="entry name" value="PDDEXK_AddAB-type"/>
</dbReference>
<comment type="caution">
    <text evidence="2">The sequence shown here is derived from an EMBL/GenBank/DDBJ whole genome shotgun (WGS) entry which is preliminary data.</text>
</comment>
<organism evidence="2 3">
    <name type="scientific">Candidatus Acidiferrum panamense</name>
    <dbReference type="NCBI Taxonomy" id="2741543"/>
    <lineage>
        <taxon>Bacteria</taxon>
        <taxon>Pseudomonadati</taxon>
        <taxon>Acidobacteriota</taxon>
        <taxon>Terriglobia</taxon>
        <taxon>Candidatus Acidiferrales</taxon>
        <taxon>Candidatus Acidiferrum</taxon>
    </lineage>
</organism>
<proteinExistence type="predicted"/>
<accession>A0A7V8NLH4</accession>
<evidence type="ECO:0000313" key="2">
    <source>
        <dbReference type="EMBL" id="MBA0083573.1"/>
    </source>
</evidence>
<dbReference type="EMBL" id="JACDQQ010000112">
    <property type="protein sequence ID" value="MBA0083573.1"/>
    <property type="molecule type" value="Genomic_DNA"/>
</dbReference>
<feature type="domain" description="PD-(D/E)XK endonuclease-like" evidence="1">
    <location>
        <begin position="42"/>
        <end position="148"/>
    </location>
</feature>
<reference evidence="2" key="1">
    <citation type="submission" date="2020-06" db="EMBL/GenBank/DDBJ databases">
        <title>Legume-microbial interactions unlock mineral nutrients during tropical forest succession.</title>
        <authorList>
            <person name="Epihov D.Z."/>
        </authorList>
    </citation>
    <scope>NUCLEOTIDE SEQUENCE [LARGE SCALE GENOMIC DNA]</scope>
    <source>
        <strain evidence="2">Pan2503</strain>
    </source>
</reference>
<dbReference type="Pfam" id="PF12705">
    <property type="entry name" value="PDDEXK_1"/>
    <property type="match status" value="1"/>
</dbReference>
<evidence type="ECO:0000259" key="1">
    <source>
        <dbReference type="Pfam" id="PF12705"/>
    </source>
</evidence>
<keyword evidence="3" id="KW-1185">Reference proteome</keyword>
<dbReference type="AlphaFoldDB" id="A0A7V8NLH4"/>
<dbReference type="InterPro" id="IPR011604">
    <property type="entry name" value="PDDEXK-like_dom_sf"/>
</dbReference>
<name>A0A7V8NLH4_9BACT</name>